<evidence type="ECO:0000256" key="1">
    <source>
        <dbReference type="ARBA" id="ARBA00010609"/>
    </source>
</evidence>
<dbReference type="Pfam" id="PF07732">
    <property type="entry name" value="Cu-oxidase_3"/>
    <property type="match status" value="1"/>
</dbReference>
<dbReference type="PANTHER" id="PTHR11709:SF394">
    <property type="entry name" value="FI03373P-RELATED"/>
    <property type="match status" value="1"/>
</dbReference>
<accession>A0AAN8XI84</accession>
<reference evidence="9 10" key="1">
    <citation type="submission" date="2023-11" db="EMBL/GenBank/DDBJ databases">
        <title>Halocaridina rubra genome assembly.</title>
        <authorList>
            <person name="Smith C."/>
        </authorList>
    </citation>
    <scope>NUCLEOTIDE SEQUENCE [LARGE SCALE GENOMIC DNA]</scope>
    <source>
        <strain evidence="9">EP-1</strain>
        <tissue evidence="9">Whole</tissue>
    </source>
</reference>
<evidence type="ECO:0000256" key="4">
    <source>
        <dbReference type="ARBA" id="ARBA00023008"/>
    </source>
</evidence>
<evidence type="ECO:0000259" key="6">
    <source>
        <dbReference type="Pfam" id="PF00394"/>
    </source>
</evidence>
<keyword evidence="5" id="KW-0732">Signal</keyword>
<dbReference type="FunFam" id="2.60.40.420:FF:000045">
    <property type="entry name" value="Laccase 2"/>
    <property type="match status" value="1"/>
</dbReference>
<keyword evidence="10" id="KW-1185">Reference proteome</keyword>
<dbReference type="GO" id="GO:0006826">
    <property type="term" value="P:iron ion transport"/>
    <property type="evidence" value="ECO:0007669"/>
    <property type="project" value="TreeGrafter"/>
</dbReference>
<dbReference type="Proteomes" id="UP001381693">
    <property type="component" value="Unassembled WGS sequence"/>
</dbReference>
<evidence type="ECO:0000259" key="8">
    <source>
        <dbReference type="Pfam" id="PF07732"/>
    </source>
</evidence>
<dbReference type="InterPro" id="IPR008972">
    <property type="entry name" value="Cupredoxin"/>
</dbReference>
<evidence type="ECO:0000256" key="5">
    <source>
        <dbReference type="SAM" id="SignalP"/>
    </source>
</evidence>
<dbReference type="GO" id="GO:0005886">
    <property type="term" value="C:plasma membrane"/>
    <property type="evidence" value="ECO:0007669"/>
    <property type="project" value="TreeGrafter"/>
</dbReference>
<evidence type="ECO:0000256" key="3">
    <source>
        <dbReference type="ARBA" id="ARBA00023002"/>
    </source>
</evidence>
<evidence type="ECO:0000259" key="7">
    <source>
        <dbReference type="Pfam" id="PF07731"/>
    </source>
</evidence>
<dbReference type="SUPFAM" id="SSF49503">
    <property type="entry name" value="Cupredoxins"/>
    <property type="match status" value="3"/>
</dbReference>
<dbReference type="PANTHER" id="PTHR11709">
    <property type="entry name" value="MULTI-COPPER OXIDASE"/>
    <property type="match status" value="1"/>
</dbReference>
<keyword evidence="4" id="KW-0186">Copper</keyword>
<dbReference type="GO" id="GO:0016491">
    <property type="term" value="F:oxidoreductase activity"/>
    <property type="evidence" value="ECO:0007669"/>
    <property type="project" value="UniProtKB-KW"/>
</dbReference>
<dbReference type="CDD" id="cd13884">
    <property type="entry name" value="CuRO_2_tcLCC_insect_like"/>
    <property type="match status" value="1"/>
</dbReference>
<dbReference type="InterPro" id="IPR045087">
    <property type="entry name" value="Cu-oxidase_fam"/>
</dbReference>
<dbReference type="AlphaFoldDB" id="A0AAN8XI84"/>
<feature type="domain" description="Plastocyanin-like" evidence="6">
    <location>
        <begin position="186"/>
        <end position="340"/>
    </location>
</feature>
<feature type="domain" description="Plastocyanin-like" evidence="8">
    <location>
        <begin position="66"/>
        <end position="173"/>
    </location>
</feature>
<dbReference type="EMBL" id="JAXCGZ010002452">
    <property type="protein sequence ID" value="KAK7083882.1"/>
    <property type="molecule type" value="Genomic_DNA"/>
</dbReference>
<comment type="similarity">
    <text evidence="1">Belongs to the multicopper oxidase family.</text>
</comment>
<dbReference type="CDD" id="cd13858">
    <property type="entry name" value="CuRO_1_tcLCC2_insect_like"/>
    <property type="match status" value="1"/>
</dbReference>
<feature type="domain" description="Plastocyanin-like" evidence="7">
    <location>
        <begin position="461"/>
        <end position="512"/>
    </location>
</feature>
<dbReference type="Gene3D" id="2.60.40.420">
    <property type="entry name" value="Cupredoxins - blue copper proteins"/>
    <property type="match status" value="3"/>
</dbReference>
<protein>
    <submittedName>
        <fullName evidence="9">Mco1p</fullName>
    </submittedName>
</protein>
<proteinExistence type="inferred from homology"/>
<gene>
    <name evidence="9" type="primary">Mco1_2</name>
    <name evidence="9" type="ORF">SK128_021898</name>
</gene>
<dbReference type="InterPro" id="IPR011707">
    <property type="entry name" value="Cu-oxidase-like_N"/>
</dbReference>
<evidence type="ECO:0000256" key="2">
    <source>
        <dbReference type="ARBA" id="ARBA00022723"/>
    </source>
</evidence>
<keyword evidence="2" id="KW-0479">Metal-binding</keyword>
<organism evidence="9 10">
    <name type="scientific">Halocaridina rubra</name>
    <name type="common">Hawaiian red shrimp</name>
    <dbReference type="NCBI Taxonomy" id="373956"/>
    <lineage>
        <taxon>Eukaryota</taxon>
        <taxon>Metazoa</taxon>
        <taxon>Ecdysozoa</taxon>
        <taxon>Arthropoda</taxon>
        <taxon>Crustacea</taxon>
        <taxon>Multicrustacea</taxon>
        <taxon>Malacostraca</taxon>
        <taxon>Eumalacostraca</taxon>
        <taxon>Eucarida</taxon>
        <taxon>Decapoda</taxon>
        <taxon>Pleocyemata</taxon>
        <taxon>Caridea</taxon>
        <taxon>Atyoidea</taxon>
        <taxon>Atyidae</taxon>
        <taxon>Halocaridina</taxon>
    </lineage>
</organism>
<comment type="caution">
    <text evidence="9">The sequence shown here is derived from an EMBL/GenBank/DDBJ whole genome shotgun (WGS) entry which is preliminary data.</text>
</comment>
<dbReference type="GO" id="GO:0005507">
    <property type="term" value="F:copper ion binding"/>
    <property type="evidence" value="ECO:0007669"/>
    <property type="project" value="InterPro"/>
</dbReference>
<keyword evidence="3" id="KW-0560">Oxidoreductase</keyword>
<sequence>MIFSVILWFLIVTTIASGHECERPCTQGDVRTCMYEFHLQEYHTLGRACYSCPQELSDCARPECIAADGVSRPLLAVNRQLPGPAIQVCEGDRIVVDVYNGQLSDTETIHWHGQHMRDHQYYDGVPFVTQCPILGAFRYDFIAANPGTTFWHSHSGLHRAEGVFGALVVRQAEDVQAETYDVDAFENVLVLQDWLHTTAFDKFMGRHQSTLDDYATTLLINGKGRNTAAEIEGLEVFAVPRETVAVTPGLKYRLRLINAAALNCPVIVSVDRHPMTVIATDSHNNIPITVESLVIYSGERFDIVIEANQPIGNYWIRFNGLVDCEQNFCHQGAILRYEGAAIEEPKEPLEYSSEYPPGTVLNPLNSVDGENELTLVDVDSFAPNSLPANVDKQFYLGFDFNRINNTLLYNSEFYPYDQVSEEWKINTPQMNDISFIFPDSPPLSQPEAPMPNLCKYGETPSCEGDYCSCTYVLEVALGETVEFVLVDQGNIGDENHPFHLHGYSFGVVAMGKLGRFVWD</sequence>
<dbReference type="InterPro" id="IPR011706">
    <property type="entry name" value="Cu-oxidase_C"/>
</dbReference>
<dbReference type="InterPro" id="IPR001117">
    <property type="entry name" value="Cu-oxidase_2nd"/>
</dbReference>
<name>A0AAN8XI84_HALRR</name>
<feature type="chain" id="PRO_5042860717" evidence="5">
    <location>
        <begin position="19"/>
        <end position="519"/>
    </location>
</feature>
<dbReference type="FunFam" id="2.60.40.420:FF:000031">
    <property type="entry name" value="Laccase-2 isoform A"/>
    <property type="match status" value="1"/>
</dbReference>
<dbReference type="Pfam" id="PF07731">
    <property type="entry name" value="Cu-oxidase_2"/>
    <property type="match status" value="1"/>
</dbReference>
<evidence type="ECO:0000313" key="9">
    <source>
        <dbReference type="EMBL" id="KAK7083882.1"/>
    </source>
</evidence>
<evidence type="ECO:0000313" key="10">
    <source>
        <dbReference type="Proteomes" id="UP001381693"/>
    </source>
</evidence>
<dbReference type="Pfam" id="PF00394">
    <property type="entry name" value="Cu-oxidase"/>
    <property type="match status" value="1"/>
</dbReference>
<feature type="signal peptide" evidence="5">
    <location>
        <begin position="1"/>
        <end position="18"/>
    </location>
</feature>